<feature type="region of interest" description="Disordered" evidence="1">
    <location>
        <begin position="1"/>
        <end position="32"/>
    </location>
</feature>
<proteinExistence type="predicted"/>
<name>A0A382FW05_9ZZZZ</name>
<feature type="non-terminal residue" evidence="2">
    <location>
        <position position="1"/>
    </location>
</feature>
<dbReference type="AlphaFoldDB" id="A0A382FW05"/>
<organism evidence="2">
    <name type="scientific">marine metagenome</name>
    <dbReference type="NCBI Taxonomy" id="408172"/>
    <lineage>
        <taxon>unclassified sequences</taxon>
        <taxon>metagenomes</taxon>
        <taxon>ecological metagenomes</taxon>
    </lineage>
</organism>
<gene>
    <name evidence="2" type="ORF">METZ01_LOCUS218985</name>
</gene>
<evidence type="ECO:0000313" key="2">
    <source>
        <dbReference type="EMBL" id="SVB66131.1"/>
    </source>
</evidence>
<dbReference type="EMBL" id="UINC01051686">
    <property type="protein sequence ID" value="SVB66131.1"/>
    <property type="molecule type" value="Genomic_DNA"/>
</dbReference>
<evidence type="ECO:0008006" key="3">
    <source>
        <dbReference type="Google" id="ProtNLM"/>
    </source>
</evidence>
<reference evidence="2" key="1">
    <citation type="submission" date="2018-05" db="EMBL/GenBank/DDBJ databases">
        <authorList>
            <person name="Lanie J.A."/>
            <person name="Ng W.-L."/>
            <person name="Kazmierczak K.M."/>
            <person name="Andrzejewski T.M."/>
            <person name="Davidsen T.M."/>
            <person name="Wayne K.J."/>
            <person name="Tettelin H."/>
            <person name="Glass J.I."/>
            <person name="Rusch D."/>
            <person name="Podicherti R."/>
            <person name="Tsui H.-C.T."/>
            <person name="Winkler M.E."/>
        </authorList>
    </citation>
    <scope>NUCLEOTIDE SEQUENCE</scope>
</reference>
<feature type="compositionally biased region" description="Polar residues" evidence="1">
    <location>
        <begin position="1"/>
        <end position="18"/>
    </location>
</feature>
<protein>
    <recommendedName>
        <fullName evidence="3">Gfo/Idh/MocA-like oxidoreductase C-terminal domain-containing protein</fullName>
    </recommendedName>
</protein>
<accession>A0A382FW05</accession>
<evidence type="ECO:0000256" key="1">
    <source>
        <dbReference type="SAM" id="MobiDB-lite"/>
    </source>
</evidence>
<sequence>NATFEQSHLTASYFSSRDPSVPPEKVDSPYPDAQKGDLLYDFVDSILGERLPLVKAQEVIDAMSVGLAIDESIKSQSPQLVNYQDLDD</sequence>
<dbReference type="Gene3D" id="3.30.360.10">
    <property type="entry name" value="Dihydrodipicolinate Reductase, domain 2"/>
    <property type="match status" value="1"/>
</dbReference>